<evidence type="ECO:0000259" key="18">
    <source>
        <dbReference type="PROSITE" id="PS50109"/>
    </source>
</evidence>
<keyword evidence="6" id="KW-0597">Phosphoprotein</keyword>
<dbReference type="Pfam" id="PF00512">
    <property type="entry name" value="HisKA"/>
    <property type="match status" value="1"/>
</dbReference>
<evidence type="ECO:0000256" key="9">
    <source>
        <dbReference type="ARBA" id="ARBA00022741"/>
    </source>
</evidence>
<comment type="subcellular location">
    <subcellularLocation>
        <location evidence="2">Cell membrane</location>
        <topology evidence="2">Multi-pass membrane protein</topology>
    </subcellularLocation>
</comment>
<organism evidence="20 21">
    <name type="scientific">Staphylococcus equorum</name>
    <dbReference type="NCBI Taxonomy" id="246432"/>
    <lineage>
        <taxon>Bacteria</taxon>
        <taxon>Bacillati</taxon>
        <taxon>Bacillota</taxon>
        <taxon>Bacilli</taxon>
        <taxon>Bacillales</taxon>
        <taxon>Staphylococcaceae</taxon>
        <taxon>Staphylococcus</taxon>
    </lineage>
</organism>
<dbReference type="EMBL" id="JAMBQA010000001">
    <property type="protein sequence ID" value="MDG0845014.1"/>
    <property type="molecule type" value="Genomic_DNA"/>
</dbReference>
<keyword evidence="9" id="KW-0547">Nucleotide-binding</keyword>
<keyword evidence="7" id="KW-0808">Transferase</keyword>
<keyword evidence="5" id="KW-1003">Cell membrane</keyword>
<dbReference type="SMART" id="SM00304">
    <property type="entry name" value="HAMP"/>
    <property type="match status" value="1"/>
</dbReference>
<evidence type="ECO:0000313" key="20">
    <source>
        <dbReference type="EMBL" id="MDG0845014.1"/>
    </source>
</evidence>
<evidence type="ECO:0000256" key="1">
    <source>
        <dbReference type="ARBA" id="ARBA00000085"/>
    </source>
</evidence>
<dbReference type="GO" id="GO:0000156">
    <property type="term" value="F:phosphorelay response regulator activity"/>
    <property type="evidence" value="ECO:0007669"/>
    <property type="project" value="TreeGrafter"/>
</dbReference>
<dbReference type="SMART" id="SM00388">
    <property type="entry name" value="HisKA"/>
    <property type="match status" value="1"/>
</dbReference>
<dbReference type="EC" id="2.7.13.3" evidence="3"/>
<evidence type="ECO:0000259" key="19">
    <source>
        <dbReference type="PROSITE" id="PS50885"/>
    </source>
</evidence>
<evidence type="ECO:0000256" key="12">
    <source>
        <dbReference type="ARBA" id="ARBA00022989"/>
    </source>
</evidence>
<dbReference type="SUPFAM" id="SSF55874">
    <property type="entry name" value="ATPase domain of HSP90 chaperone/DNA topoisomerase II/histidine kinase"/>
    <property type="match status" value="1"/>
</dbReference>
<feature type="domain" description="HAMP" evidence="19">
    <location>
        <begin position="200"/>
        <end position="252"/>
    </location>
</feature>
<evidence type="ECO:0000313" key="21">
    <source>
        <dbReference type="Proteomes" id="UP001152422"/>
    </source>
</evidence>
<dbReference type="Pfam" id="PF00672">
    <property type="entry name" value="HAMP"/>
    <property type="match status" value="1"/>
</dbReference>
<evidence type="ECO:0000256" key="15">
    <source>
        <dbReference type="ARBA" id="ARBA00030120"/>
    </source>
</evidence>
<dbReference type="CDD" id="cd00082">
    <property type="entry name" value="HisKA"/>
    <property type="match status" value="1"/>
</dbReference>
<dbReference type="Pfam" id="PF18698">
    <property type="entry name" value="HisK_sensor"/>
    <property type="match status" value="1"/>
</dbReference>
<feature type="transmembrane region" description="Helical" evidence="17">
    <location>
        <begin position="175"/>
        <end position="198"/>
    </location>
</feature>
<dbReference type="PROSITE" id="PS50885">
    <property type="entry name" value="HAMP"/>
    <property type="match status" value="1"/>
</dbReference>
<accession>A0A9X4L1A0</accession>
<dbReference type="Pfam" id="PF02518">
    <property type="entry name" value="HATPase_c"/>
    <property type="match status" value="1"/>
</dbReference>
<comment type="catalytic activity">
    <reaction evidence="1">
        <text>ATP + protein L-histidine = ADP + protein N-phospho-L-histidine.</text>
        <dbReference type="EC" id="2.7.13.3"/>
    </reaction>
</comment>
<evidence type="ECO:0000256" key="11">
    <source>
        <dbReference type="ARBA" id="ARBA00022840"/>
    </source>
</evidence>
<dbReference type="Gene3D" id="6.10.340.10">
    <property type="match status" value="1"/>
</dbReference>
<dbReference type="Gene3D" id="1.10.287.130">
    <property type="match status" value="1"/>
</dbReference>
<dbReference type="GO" id="GO:0005886">
    <property type="term" value="C:plasma membrane"/>
    <property type="evidence" value="ECO:0007669"/>
    <property type="project" value="UniProtKB-SubCell"/>
</dbReference>
<dbReference type="GO" id="GO:0005524">
    <property type="term" value="F:ATP binding"/>
    <property type="evidence" value="ECO:0007669"/>
    <property type="project" value="UniProtKB-KW"/>
</dbReference>
<dbReference type="AlphaFoldDB" id="A0A9X4L1A0"/>
<dbReference type="InterPro" id="IPR003594">
    <property type="entry name" value="HATPase_dom"/>
</dbReference>
<name>A0A9X4L1A0_9STAP</name>
<dbReference type="FunFam" id="1.10.287.130:FF:000001">
    <property type="entry name" value="Two-component sensor histidine kinase"/>
    <property type="match status" value="1"/>
</dbReference>
<evidence type="ECO:0000256" key="3">
    <source>
        <dbReference type="ARBA" id="ARBA00012438"/>
    </source>
</evidence>
<dbReference type="InterPro" id="IPR005467">
    <property type="entry name" value="His_kinase_dom"/>
</dbReference>
<dbReference type="SUPFAM" id="SSF158472">
    <property type="entry name" value="HAMP domain-like"/>
    <property type="match status" value="1"/>
</dbReference>
<evidence type="ECO:0000256" key="16">
    <source>
        <dbReference type="ARBA" id="ARBA00046070"/>
    </source>
</evidence>
<reference evidence="20" key="1">
    <citation type="submission" date="2022-05" db="EMBL/GenBank/DDBJ databases">
        <title>Comparative genomics of Staphylococcus equorum isolates.</title>
        <authorList>
            <person name="Luelf R.H."/>
        </authorList>
    </citation>
    <scope>NUCLEOTIDE SEQUENCE</scope>
    <source>
        <strain evidence="20">TMW 2.2497</strain>
    </source>
</reference>
<dbReference type="PANTHER" id="PTHR42878">
    <property type="entry name" value="TWO-COMPONENT HISTIDINE KINASE"/>
    <property type="match status" value="1"/>
</dbReference>
<dbReference type="CDD" id="cd06225">
    <property type="entry name" value="HAMP"/>
    <property type="match status" value="1"/>
</dbReference>
<evidence type="ECO:0000256" key="6">
    <source>
        <dbReference type="ARBA" id="ARBA00022553"/>
    </source>
</evidence>
<evidence type="ECO:0000256" key="17">
    <source>
        <dbReference type="SAM" id="Phobius"/>
    </source>
</evidence>
<dbReference type="FunFam" id="3.30.565.10:FF:000006">
    <property type="entry name" value="Sensor histidine kinase WalK"/>
    <property type="match status" value="1"/>
</dbReference>
<keyword evidence="11 20" id="KW-0067">ATP-binding</keyword>
<dbReference type="PRINTS" id="PR00344">
    <property type="entry name" value="BCTRLSENSOR"/>
</dbReference>
<protein>
    <recommendedName>
        <fullName evidence="4">Sensor protein SrrB</fullName>
        <ecNumber evidence="3">2.7.13.3</ecNumber>
    </recommendedName>
    <alternativeName>
        <fullName evidence="15">Staphylococcal respiratory response protein B</fullName>
    </alternativeName>
</protein>
<evidence type="ECO:0000256" key="7">
    <source>
        <dbReference type="ARBA" id="ARBA00022679"/>
    </source>
</evidence>
<dbReference type="InterPro" id="IPR003661">
    <property type="entry name" value="HisK_dim/P_dom"/>
</dbReference>
<dbReference type="PROSITE" id="PS50109">
    <property type="entry name" value="HIS_KIN"/>
    <property type="match status" value="1"/>
</dbReference>
<dbReference type="Proteomes" id="UP001152422">
    <property type="component" value="Unassembled WGS sequence"/>
</dbReference>
<evidence type="ECO:0000256" key="5">
    <source>
        <dbReference type="ARBA" id="ARBA00022475"/>
    </source>
</evidence>
<dbReference type="InterPro" id="IPR041328">
    <property type="entry name" value="HisK_sensor"/>
</dbReference>
<keyword evidence="8 17" id="KW-0812">Transmembrane</keyword>
<evidence type="ECO:0000256" key="8">
    <source>
        <dbReference type="ARBA" id="ARBA00022692"/>
    </source>
</evidence>
<dbReference type="InterPro" id="IPR004358">
    <property type="entry name" value="Sig_transdc_His_kin-like_C"/>
</dbReference>
<dbReference type="PANTHER" id="PTHR42878:SF3">
    <property type="entry name" value="HISTIDINE PROTEIN KINASE SAES"/>
    <property type="match status" value="1"/>
</dbReference>
<feature type="transmembrane region" description="Helical" evidence="17">
    <location>
        <begin position="12"/>
        <end position="39"/>
    </location>
</feature>
<keyword evidence="13" id="KW-0902">Two-component regulatory system</keyword>
<proteinExistence type="predicted"/>
<comment type="function">
    <text evidence="16">Member of the two-component regulatory system SrrA/SrrB, which is involved in the global regulation of staphylococcal virulence factors in response to environmental oxygen levels as well as biofilm formation. Also plays an essential role in host-derived nitric oxide resistance by regulating hmp/flavohemoglobin, an enzyme that detoxifies nitric oxide by converting it to nitrate. Functions as a sensor protein kinase which is autophosphorylated at a histidine residue and transfers its phosphate group to SrrA. In turn, SrrA binds to the upstream promoter regions of the target genes to positively and negatively regulate their expression.</text>
</comment>
<keyword evidence="14 17" id="KW-0472">Membrane</keyword>
<keyword evidence="21" id="KW-1185">Reference proteome</keyword>
<evidence type="ECO:0000256" key="4">
    <source>
        <dbReference type="ARBA" id="ARBA00020500"/>
    </source>
</evidence>
<dbReference type="InterPro" id="IPR036097">
    <property type="entry name" value="HisK_dim/P_sf"/>
</dbReference>
<sequence>MMNRLNNVVIKLWLTIILIVTTVLILLSAALITFIQSYFTQETEDSLLKDAQRISQLVESADDKATAIEYSRKLIENPDGLIIMNDKHMVSQHKDKIKDKMFKEIKNNKDYNQVFDKGKQISEHVTVKINGQQRTYVLIGYPAKNLTEQDNNQNNNYSGVFIYQDLKTVEETNNVITVIILIIAIIFLAITTVFAFFLSSRITKPLRNLRTQALKVSKGDYAQVVPVNTRDEIGELSRTFNTMSSEIQQHIDALSSSKNIRDSLINSMIEGVLGYNDKKEIIISNKMAQNTLQILDEHELKKLDKQNERTFKNKQTQFEEYEINTRYLVIITSYIDQIQPDGRSGIVAIIRDMTNEHNIDQMKKDFIANVSHELRTPISLLQGYTESIVDGIVTEPDEIHESLSIVLDETKRLNRLVNELLSVARMDAEGLSVEKSVQPIDTLLNKMQQKYHSHAESLGLSINLNPNTHEQLWYYDLDRIEQVLTNLIDNATRYTETGDAITISYGESETENILYITDTGSGIAPEHLQQVFERFYKVDSSRKRGKQGTGLGLFICRMIVDEHGGSIDVKSKLGQGTTFIIKLPKLTDNEML</sequence>
<dbReference type="InterPro" id="IPR036890">
    <property type="entry name" value="HATPase_C_sf"/>
</dbReference>
<dbReference type="InterPro" id="IPR003660">
    <property type="entry name" value="HAMP_dom"/>
</dbReference>
<dbReference type="GO" id="GO:0007234">
    <property type="term" value="P:osmosensory signaling via phosphorelay pathway"/>
    <property type="evidence" value="ECO:0007669"/>
    <property type="project" value="TreeGrafter"/>
</dbReference>
<evidence type="ECO:0000256" key="13">
    <source>
        <dbReference type="ARBA" id="ARBA00023012"/>
    </source>
</evidence>
<evidence type="ECO:0000256" key="14">
    <source>
        <dbReference type="ARBA" id="ARBA00023136"/>
    </source>
</evidence>
<dbReference type="Gene3D" id="3.30.565.10">
    <property type="entry name" value="Histidine kinase-like ATPase, C-terminal domain"/>
    <property type="match status" value="1"/>
</dbReference>
<keyword evidence="12 17" id="KW-1133">Transmembrane helix</keyword>
<gene>
    <name evidence="20" type="ORF">M4L89_01985</name>
</gene>
<dbReference type="CDD" id="cd00075">
    <property type="entry name" value="HATPase"/>
    <property type="match status" value="1"/>
</dbReference>
<comment type="caution">
    <text evidence="20">The sequence shown here is derived from an EMBL/GenBank/DDBJ whole genome shotgun (WGS) entry which is preliminary data.</text>
</comment>
<dbReference type="SMART" id="SM00387">
    <property type="entry name" value="HATPase_c"/>
    <property type="match status" value="1"/>
</dbReference>
<dbReference type="GO" id="GO:0000155">
    <property type="term" value="F:phosphorelay sensor kinase activity"/>
    <property type="evidence" value="ECO:0007669"/>
    <property type="project" value="InterPro"/>
</dbReference>
<evidence type="ECO:0000256" key="10">
    <source>
        <dbReference type="ARBA" id="ARBA00022777"/>
    </source>
</evidence>
<dbReference type="SUPFAM" id="SSF47384">
    <property type="entry name" value="Homodimeric domain of signal transducing histidine kinase"/>
    <property type="match status" value="1"/>
</dbReference>
<dbReference type="InterPro" id="IPR050351">
    <property type="entry name" value="BphY/WalK/GraS-like"/>
</dbReference>
<dbReference type="GO" id="GO:0030295">
    <property type="term" value="F:protein kinase activator activity"/>
    <property type="evidence" value="ECO:0007669"/>
    <property type="project" value="TreeGrafter"/>
</dbReference>
<feature type="domain" description="Histidine kinase" evidence="18">
    <location>
        <begin position="369"/>
        <end position="587"/>
    </location>
</feature>
<evidence type="ECO:0000256" key="2">
    <source>
        <dbReference type="ARBA" id="ARBA00004651"/>
    </source>
</evidence>
<keyword evidence="10" id="KW-0418">Kinase</keyword>